<sequence>MREKHSLHDQVEMLGAVPHACVWSVLISGHIFLNRCGTDEAAFILSSSYCASDSEVLPDDMIVLAEPDPNDMVQAIMRAISILPRIDPQDMHDCMEKLYNWHDVAKRTEIVYDHALKRSNQNLLQYLSCLQKRLRRCLISFYPTIKSVRYWMVSKKNNAQVEIFSSNFSSISIMFAFLIGPFDACVLQEISASTRERGKDKIG</sequence>
<gene>
    <name evidence="1" type="ORF">SLEP1_g34711</name>
</gene>
<protein>
    <submittedName>
        <fullName evidence="1">Uncharacterized protein</fullName>
    </submittedName>
</protein>
<name>A0AAV5KKV5_9ROSI</name>
<keyword evidence="2" id="KW-1185">Reference proteome</keyword>
<dbReference type="SUPFAM" id="SSF53756">
    <property type="entry name" value="UDP-Glycosyltransferase/glycogen phosphorylase"/>
    <property type="match status" value="1"/>
</dbReference>
<dbReference type="GO" id="GO:0006506">
    <property type="term" value="P:GPI anchor biosynthetic process"/>
    <property type="evidence" value="ECO:0007669"/>
    <property type="project" value="TreeGrafter"/>
</dbReference>
<dbReference type="EMBL" id="BPVZ01000068">
    <property type="protein sequence ID" value="GKV25248.1"/>
    <property type="molecule type" value="Genomic_DNA"/>
</dbReference>
<evidence type="ECO:0000313" key="1">
    <source>
        <dbReference type="EMBL" id="GKV25248.1"/>
    </source>
</evidence>
<dbReference type="GO" id="GO:0017176">
    <property type="term" value="F:phosphatidylinositol N-acetylglucosaminyltransferase activity"/>
    <property type="evidence" value="ECO:0007669"/>
    <property type="project" value="TreeGrafter"/>
</dbReference>
<comment type="caution">
    <text evidence="1">The sequence shown here is derived from an EMBL/GenBank/DDBJ whole genome shotgun (WGS) entry which is preliminary data.</text>
</comment>
<dbReference type="GO" id="GO:0000506">
    <property type="term" value="C:glycosylphosphatidylinositol-N-acetylglucosaminyltransferase (GPI-GnT) complex"/>
    <property type="evidence" value="ECO:0007669"/>
    <property type="project" value="TreeGrafter"/>
</dbReference>
<evidence type="ECO:0000313" key="2">
    <source>
        <dbReference type="Proteomes" id="UP001054252"/>
    </source>
</evidence>
<dbReference type="PANTHER" id="PTHR45871">
    <property type="entry name" value="N-ACETYLGLUCOSAMINYL-PHOSPHATIDYLINOSITOL BIOSYNTHETIC PROTEIN"/>
    <property type="match status" value="1"/>
</dbReference>
<accession>A0AAV5KKV5</accession>
<proteinExistence type="predicted"/>
<reference evidence="1 2" key="1">
    <citation type="journal article" date="2021" name="Commun. Biol.">
        <title>The genome of Shorea leprosula (Dipterocarpaceae) highlights the ecological relevance of drought in aseasonal tropical rainforests.</title>
        <authorList>
            <person name="Ng K.K.S."/>
            <person name="Kobayashi M.J."/>
            <person name="Fawcett J.A."/>
            <person name="Hatakeyama M."/>
            <person name="Paape T."/>
            <person name="Ng C.H."/>
            <person name="Ang C.C."/>
            <person name="Tnah L.H."/>
            <person name="Lee C.T."/>
            <person name="Nishiyama T."/>
            <person name="Sese J."/>
            <person name="O'Brien M.J."/>
            <person name="Copetti D."/>
            <person name="Mohd Noor M.I."/>
            <person name="Ong R.C."/>
            <person name="Putra M."/>
            <person name="Sireger I.Z."/>
            <person name="Indrioko S."/>
            <person name="Kosugi Y."/>
            <person name="Izuno A."/>
            <person name="Isagi Y."/>
            <person name="Lee S.L."/>
            <person name="Shimizu K.K."/>
        </authorList>
    </citation>
    <scope>NUCLEOTIDE SEQUENCE [LARGE SCALE GENOMIC DNA]</scope>
    <source>
        <strain evidence="1">214</strain>
    </source>
</reference>
<dbReference type="AlphaFoldDB" id="A0AAV5KKV5"/>
<dbReference type="PANTHER" id="PTHR45871:SF1">
    <property type="entry name" value="PHOSPHATIDYLINOSITOL N-ACETYLGLUCOSAMINYLTRANSFERASE SUBUNIT A"/>
    <property type="match status" value="1"/>
</dbReference>
<organism evidence="1 2">
    <name type="scientific">Rubroshorea leprosula</name>
    <dbReference type="NCBI Taxonomy" id="152421"/>
    <lineage>
        <taxon>Eukaryota</taxon>
        <taxon>Viridiplantae</taxon>
        <taxon>Streptophyta</taxon>
        <taxon>Embryophyta</taxon>
        <taxon>Tracheophyta</taxon>
        <taxon>Spermatophyta</taxon>
        <taxon>Magnoliopsida</taxon>
        <taxon>eudicotyledons</taxon>
        <taxon>Gunneridae</taxon>
        <taxon>Pentapetalae</taxon>
        <taxon>rosids</taxon>
        <taxon>malvids</taxon>
        <taxon>Malvales</taxon>
        <taxon>Dipterocarpaceae</taxon>
        <taxon>Rubroshorea</taxon>
    </lineage>
</organism>
<dbReference type="Proteomes" id="UP001054252">
    <property type="component" value="Unassembled WGS sequence"/>
</dbReference>